<accession>A0A0M3JUC4</accession>
<name>A0A0M3JUC4_ANISI</name>
<dbReference type="EMBL" id="UYRR01031051">
    <property type="protein sequence ID" value="VDK44638.1"/>
    <property type="molecule type" value="Genomic_DNA"/>
</dbReference>
<evidence type="ECO:0000313" key="3">
    <source>
        <dbReference type="WBParaSite" id="ASIM_0001177101-mRNA-1"/>
    </source>
</evidence>
<evidence type="ECO:0000313" key="2">
    <source>
        <dbReference type="Proteomes" id="UP000267096"/>
    </source>
</evidence>
<dbReference type="AlphaFoldDB" id="A0A0M3JUC4"/>
<reference evidence="1 2" key="2">
    <citation type="submission" date="2018-11" db="EMBL/GenBank/DDBJ databases">
        <authorList>
            <consortium name="Pathogen Informatics"/>
        </authorList>
    </citation>
    <scope>NUCLEOTIDE SEQUENCE [LARGE SCALE GENOMIC DNA]</scope>
</reference>
<keyword evidence="2" id="KW-1185">Reference proteome</keyword>
<evidence type="ECO:0000313" key="1">
    <source>
        <dbReference type="EMBL" id="VDK44638.1"/>
    </source>
</evidence>
<dbReference type="Proteomes" id="UP000267096">
    <property type="component" value="Unassembled WGS sequence"/>
</dbReference>
<protein>
    <submittedName>
        <fullName evidence="3">NTP_transf_2 domain-containing protein</fullName>
    </submittedName>
</protein>
<reference evidence="3" key="1">
    <citation type="submission" date="2017-02" db="UniProtKB">
        <authorList>
            <consortium name="WormBaseParasite"/>
        </authorList>
    </citation>
    <scope>IDENTIFICATION</scope>
</reference>
<sequence length="84" mass="9328">MTSERHIALAQGQAILEAVRRISAIFFTIYSEIHSLIVSAADNTDNIRPLKSDSDIAVAKVTEDEHYKTFELQKTPSLSVSLSH</sequence>
<dbReference type="WBParaSite" id="ASIM_0001177101-mRNA-1">
    <property type="protein sequence ID" value="ASIM_0001177101-mRNA-1"/>
    <property type="gene ID" value="ASIM_0001177101"/>
</dbReference>
<proteinExistence type="predicted"/>
<gene>
    <name evidence="1" type="ORF">ASIM_LOCUS11237</name>
</gene>
<organism evidence="3">
    <name type="scientific">Anisakis simplex</name>
    <name type="common">Herring worm</name>
    <dbReference type="NCBI Taxonomy" id="6269"/>
    <lineage>
        <taxon>Eukaryota</taxon>
        <taxon>Metazoa</taxon>
        <taxon>Ecdysozoa</taxon>
        <taxon>Nematoda</taxon>
        <taxon>Chromadorea</taxon>
        <taxon>Rhabditida</taxon>
        <taxon>Spirurina</taxon>
        <taxon>Ascaridomorpha</taxon>
        <taxon>Ascaridoidea</taxon>
        <taxon>Anisakidae</taxon>
        <taxon>Anisakis</taxon>
        <taxon>Anisakis simplex complex</taxon>
    </lineage>
</organism>